<protein>
    <recommendedName>
        <fullName evidence="3">DUF7847 domain-containing protein</fullName>
    </recommendedName>
</protein>
<dbReference type="GeneID" id="76198219"/>
<evidence type="ECO:0000256" key="1">
    <source>
        <dbReference type="SAM" id="MobiDB-lite"/>
    </source>
</evidence>
<feature type="transmembrane region" description="Helical" evidence="2">
    <location>
        <begin position="208"/>
        <end position="233"/>
    </location>
</feature>
<dbReference type="Pfam" id="PF25231">
    <property type="entry name" value="DUF7847"/>
    <property type="match status" value="1"/>
</dbReference>
<accession>A0ABD5YM34</accession>
<feature type="domain" description="DUF7847" evidence="3">
    <location>
        <begin position="3"/>
        <end position="264"/>
    </location>
</feature>
<dbReference type="InterPro" id="IPR057169">
    <property type="entry name" value="DUF7847"/>
</dbReference>
<feature type="transmembrane region" description="Helical" evidence="2">
    <location>
        <begin position="155"/>
        <end position="179"/>
    </location>
</feature>
<keyword evidence="5" id="KW-1185">Reference proteome</keyword>
<feature type="region of interest" description="Disordered" evidence="1">
    <location>
        <begin position="269"/>
        <end position="294"/>
    </location>
</feature>
<feature type="transmembrane region" description="Helical" evidence="2">
    <location>
        <begin position="21"/>
        <end position="43"/>
    </location>
</feature>
<dbReference type="AlphaFoldDB" id="A0ABD5YM34"/>
<dbReference type="RefSeq" id="WP_264555333.1">
    <property type="nucleotide sequence ID" value="NZ_CP109979.1"/>
</dbReference>
<comment type="caution">
    <text evidence="4">The sequence shown here is derived from an EMBL/GenBank/DDBJ whole genome shotgun (WGS) entry which is preliminary data.</text>
</comment>
<keyword evidence="2" id="KW-0472">Membrane</keyword>
<dbReference type="EMBL" id="JBHTAX010000001">
    <property type="protein sequence ID" value="MFC7188665.1"/>
    <property type="molecule type" value="Genomic_DNA"/>
</dbReference>
<feature type="transmembrane region" description="Helical" evidence="2">
    <location>
        <begin position="122"/>
        <end position="149"/>
    </location>
</feature>
<evidence type="ECO:0000256" key="2">
    <source>
        <dbReference type="SAM" id="Phobius"/>
    </source>
</evidence>
<keyword evidence="2" id="KW-1133">Transmembrane helix</keyword>
<sequence length="294" mass="32075">MSLDIGDALRKGLDRSTERNGAILFALLFVLQAVSTVASQSALSRLLPRLIQRMQEAAPEPIPPEVTQAMERTPPLAVPIPVEAAVALILVIMIFEQAVLVISDRTFISDATERLHEPKRWLGWATVSSIGAVIFIYALTFLLFVPAWIVSFVSLPLAILLGLIAAVIGLFLGLSFFFFRQEIAAEDIGPVEALTDSWSLVKGDRFEVFGLIILLSFITFVVNFISGLLFGLFGRVPEAVGTIVITSALFVFSSAVAAQAYRQLRAAKRNEGSTEADDSTDDLDPNNEWNDPPL</sequence>
<feature type="compositionally biased region" description="Acidic residues" evidence="1">
    <location>
        <begin position="274"/>
        <end position="285"/>
    </location>
</feature>
<name>A0ABD5YM34_9EURY</name>
<feature type="transmembrane region" description="Helical" evidence="2">
    <location>
        <begin position="84"/>
        <end position="102"/>
    </location>
</feature>
<gene>
    <name evidence="4" type="ORF">ACFQL7_01575</name>
</gene>
<evidence type="ECO:0000313" key="5">
    <source>
        <dbReference type="Proteomes" id="UP001596417"/>
    </source>
</evidence>
<organism evidence="4 5">
    <name type="scientific">Halocatena marina</name>
    <dbReference type="NCBI Taxonomy" id="2934937"/>
    <lineage>
        <taxon>Archaea</taxon>
        <taxon>Methanobacteriati</taxon>
        <taxon>Methanobacteriota</taxon>
        <taxon>Stenosarchaea group</taxon>
        <taxon>Halobacteria</taxon>
        <taxon>Halobacteriales</taxon>
        <taxon>Natronomonadaceae</taxon>
        <taxon>Halocatena</taxon>
    </lineage>
</organism>
<evidence type="ECO:0000259" key="3">
    <source>
        <dbReference type="Pfam" id="PF25231"/>
    </source>
</evidence>
<keyword evidence="2" id="KW-0812">Transmembrane</keyword>
<evidence type="ECO:0000313" key="4">
    <source>
        <dbReference type="EMBL" id="MFC7188665.1"/>
    </source>
</evidence>
<dbReference type="Proteomes" id="UP001596417">
    <property type="component" value="Unassembled WGS sequence"/>
</dbReference>
<reference evidence="4 5" key="1">
    <citation type="journal article" date="2019" name="Int. J. Syst. Evol. Microbiol.">
        <title>The Global Catalogue of Microorganisms (GCM) 10K type strain sequencing project: providing services to taxonomists for standard genome sequencing and annotation.</title>
        <authorList>
            <consortium name="The Broad Institute Genomics Platform"/>
            <consortium name="The Broad Institute Genome Sequencing Center for Infectious Disease"/>
            <person name="Wu L."/>
            <person name="Ma J."/>
        </authorList>
    </citation>
    <scope>NUCLEOTIDE SEQUENCE [LARGE SCALE GENOMIC DNA]</scope>
    <source>
        <strain evidence="4 5">RDMS1</strain>
    </source>
</reference>
<feature type="transmembrane region" description="Helical" evidence="2">
    <location>
        <begin position="239"/>
        <end position="261"/>
    </location>
</feature>
<proteinExistence type="predicted"/>